<comment type="caution">
    <text evidence="14">Lacks conserved residue(s) required for the propagation of feature annotation.</text>
</comment>
<evidence type="ECO:0000256" key="10">
    <source>
        <dbReference type="ARBA" id="ARBA00023002"/>
    </source>
</evidence>
<feature type="binding site" evidence="14 17">
    <location>
        <position position="240"/>
    </location>
    <ligand>
        <name>substrate</name>
    </ligand>
</feature>
<dbReference type="OrthoDB" id="9805269at2"/>
<feature type="binding site" evidence="14 18">
    <location>
        <position position="262"/>
    </location>
    <ligand>
        <name>Zn(2+)</name>
        <dbReference type="ChEBI" id="CHEBI:29105"/>
    </ligand>
</feature>
<dbReference type="GO" id="GO:0051287">
    <property type="term" value="F:NAD binding"/>
    <property type="evidence" value="ECO:0007669"/>
    <property type="project" value="InterPro"/>
</dbReference>
<evidence type="ECO:0000256" key="1">
    <source>
        <dbReference type="ARBA" id="ARBA00003850"/>
    </source>
</evidence>
<dbReference type="PRINTS" id="PR00083">
    <property type="entry name" value="HOLDHDRGNASE"/>
</dbReference>
<comment type="similarity">
    <text evidence="3 14 15 19">Belongs to the histidinol dehydrogenase family.</text>
</comment>
<dbReference type="Proteomes" id="UP000294466">
    <property type="component" value="Chromosome"/>
</dbReference>
<keyword evidence="10 14" id="KW-0560">Oxidoreductase</keyword>
<evidence type="ECO:0000256" key="17">
    <source>
        <dbReference type="PIRSR" id="PIRSR000099-3"/>
    </source>
</evidence>
<dbReference type="Gene3D" id="1.20.5.1300">
    <property type="match status" value="1"/>
</dbReference>
<dbReference type="InterPro" id="IPR022695">
    <property type="entry name" value="Histidinol_DH_monofunct"/>
</dbReference>
<comment type="pathway">
    <text evidence="2 14 15">Amino-acid biosynthesis; L-histidine biosynthesis; L-histidine from 5-phospho-alpha-D-ribose 1-diphosphate: step 9/9.</text>
</comment>
<dbReference type="PIRSF" id="PIRSF000099">
    <property type="entry name" value="Histidinol_dh"/>
    <property type="match status" value="1"/>
</dbReference>
<comment type="cofactor">
    <cofactor evidence="14 18">
        <name>Zn(2+)</name>
        <dbReference type="ChEBI" id="CHEBI:29105"/>
    </cofactor>
    <text evidence="14 18">Binds 1 zinc ion per subunit.</text>
</comment>
<feature type="binding site" evidence="14 17">
    <location>
        <position position="262"/>
    </location>
    <ligand>
        <name>substrate</name>
    </ligand>
</feature>
<organism evidence="20 21">
    <name type="scientific">Buchnera aphidicola</name>
    <name type="common">Cinara cf. splendens/pseudotsugae 3390</name>
    <dbReference type="NCBI Taxonomy" id="2518980"/>
    <lineage>
        <taxon>Bacteria</taxon>
        <taxon>Pseudomonadati</taxon>
        <taxon>Pseudomonadota</taxon>
        <taxon>Gammaproteobacteria</taxon>
        <taxon>Enterobacterales</taxon>
        <taxon>Erwiniaceae</taxon>
        <taxon>Buchnera</taxon>
    </lineage>
</organism>
<feature type="active site" description="Proton acceptor" evidence="14 16">
    <location>
        <position position="330"/>
    </location>
</feature>
<gene>
    <name evidence="14 20" type="primary">hisD</name>
    <name evidence="20" type="ORF">BUCISPPS3390_070</name>
</gene>
<evidence type="ECO:0000256" key="19">
    <source>
        <dbReference type="RuleBase" id="RU004175"/>
    </source>
</evidence>
<dbReference type="Gene3D" id="3.40.50.1980">
    <property type="entry name" value="Nitrogenase molybdenum iron protein domain"/>
    <property type="match status" value="2"/>
</dbReference>
<dbReference type="NCBIfam" id="TIGR00069">
    <property type="entry name" value="hisD"/>
    <property type="match status" value="1"/>
</dbReference>
<reference evidence="20 21" key="1">
    <citation type="submission" date="2019-02" db="EMBL/GenBank/DDBJ databases">
        <authorList>
            <person name="Manzano-Marin A."/>
            <person name="Manzano-Marin A."/>
        </authorList>
    </citation>
    <scope>NUCLEOTIDE SEQUENCE [LARGE SCALE GENOMIC DNA]</scope>
    <source>
        <strain evidence="20 21">BuCisplendens/pseudotsugae</strain>
    </source>
</reference>
<dbReference type="AlphaFoldDB" id="A0A451CWD3"/>
<evidence type="ECO:0000256" key="3">
    <source>
        <dbReference type="ARBA" id="ARBA00010178"/>
    </source>
</evidence>
<keyword evidence="11 14" id="KW-0520">NAD</keyword>
<proteinExistence type="inferred from homology"/>
<dbReference type="InterPro" id="IPR012131">
    <property type="entry name" value="Hstdl_DH"/>
</dbReference>
<evidence type="ECO:0000256" key="8">
    <source>
        <dbReference type="ARBA" id="ARBA00022723"/>
    </source>
</evidence>
<dbReference type="GO" id="GO:0008270">
    <property type="term" value="F:zinc ion binding"/>
    <property type="evidence" value="ECO:0007669"/>
    <property type="project" value="UniProtKB-UniRule"/>
</dbReference>
<feature type="binding site" evidence="14 17">
    <location>
        <position position="363"/>
    </location>
    <ligand>
        <name>substrate</name>
    </ligand>
</feature>
<dbReference type="PANTHER" id="PTHR21256:SF2">
    <property type="entry name" value="HISTIDINE BIOSYNTHESIS TRIFUNCTIONAL PROTEIN"/>
    <property type="match status" value="1"/>
</dbReference>
<evidence type="ECO:0000256" key="6">
    <source>
        <dbReference type="ARBA" id="ARBA00016531"/>
    </source>
</evidence>
<evidence type="ECO:0000256" key="18">
    <source>
        <dbReference type="PIRSR" id="PIRSR000099-4"/>
    </source>
</evidence>
<sequence>MLNMSKNIFYWDNLSEKDKFSLLLRPKLQVNNSLKSSVSKILKNVKKNGDTALHTYNLQFDKIELDFFYVKEKRINAASSLVSESFKKAVLIAKKNIRMFHAKQIFADLDVCTYPGVRCQHISRPINSVGLYVPKGLYPLVSTVLMLAIPAKLAGCPNIVLCSPPPVSNEILYIAKICGIKRVIQLGGAHAIAALAFGTNSIQKVDKIFGPGNIFVTEAKLQVSQSIDPCVSIDMLAGPSEMLIIADKYSNPEFIASDLLAQLEHDNNSQVILVSTSENLANCVVSEIKQQIPFLVKKNIILHSWKNSKIIVTKSILKCFEISNLYSPEHLILHIKNSRNFLSHIKNAGSVFLGSWTPGAAGDYITGANHVLPTYGCSSTYSSLCVSDFKKIITIQSMTRKSLQKLSKSIMVLSKTEGMDAHSKSVSTRINYLDAINIKNESI</sequence>
<feature type="binding site" evidence="14 18">
    <location>
        <position position="363"/>
    </location>
    <ligand>
        <name>Zn(2+)</name>
        <dbReference type="ChEBI" id="CHEBI:29105"/>
    </ligand>
</feature>
<feature type="binding site" evidence="14 18">
    <location>
        <position position="422"/>
    </location>
    <ligand>
        <name>Zn(2+)</name>
        <dbReference type="ChEBI" id="CHEBI:29105"/>
    </ligand>
</feature>
<comment type="function">
    <text evidence="1 14 15">Catalyzes the sequential NAD-dependent oxidations of L-histidinol to L-histidinaldehyde and then to L-histidine.</text>
</comment>
<comment type="catalytic activity">
    <reaction evidence="13 14 15">
        <text>L-histidinol + 2 NAD(+) + H2O = L-histidine + 2 NADH + 3 H(+)</text>
        <dbReference type="Rhea" id="RHEA:20641"/>
        <dbReference type="ChEBI" id="CHEBI:15377"/>
        <dbReference type="ChEBI" id="CHEBI:15378"/>
        <dbReference type="ChEBI" id="CHEBI:57540"/>
        <dbReference type="ChEBI" id="CHEBI:57595"/>
        <dbReference type="ChEBI" id="CHEBI:57699"/>
        <dbReference type="ChEBI" id="CHEBI:57945"/>
        <dbReference type="EC" id="1.1.1.23"/>
    </reaction>
</comment>
<dbReference type="EC" id="1.1.1.23" evidence="5 14"/>
<dbReference type="PANTHER" id="PTHR21256">
    <property type="entry name" value="HISTIDINOL DEHYDROGENASE HDH"/>
    <property type="match status" value="1"/>
</dbReference>
<keyword evidence="7 14" id="KW-0028">Amino-acid biosynthesis</keyword>
<evidence type="ECO:0000256" key="15">
    <source>
        <dbReference type="PIRNR" id="PIRNR000099"/>
    </source>
</evidence>
<dbReference type="RefSeq" id="WP_154060688.1">
    <property type="nucleotide sequence ID" value="NZ_LR217692.1"/>
</dbReference>
<evidence type="ECO:0000256" key="11">
    <source>
        <dbReference type="ARBA" id="ARBA00023027"/>
    </source>
</evidence>
<evidence type="ECO:0000256" key="5">
    <source>
        <dbReference type="ARBA" id="ARBA00012965"/>
    </source>
</evidence>
<evidence type="ECO:0000313" key="20">
    <source>
        <dbReference type="EMBL" id="VFP77641.1"/>
    </source>
</evidence>
<accession>A0A451CWD3</accession>
<feature type="binding site" evidence="14 17">
    <location>
        <position position="417"/>
    </location>
    <ligand>
        <name>substrate</name>
    </ligand>
</feature>
<dbReference type="Pfam" id="PF00815">
    <property type="entry name" value="Histidinol_dh"/>
    <property type="match status" value="1"/>
</dbReference>
<dbReference type="UniPathway" id="UPA00031">
    <property type="reaction ID" value="UER00014"/>
</dbReference>
<evidence type="ECO:0000256" key="7">
    <source>
        <dbReference type="ARBA" id="ARBA00022605"/>
    </source>
</evidence>
<evidence type="ECO:0000256" key="9">
    <source>
        <dbReference type="ARBA" id="ARBA00022833"/>
    </source>
</evidence>
<dbReference type="GO" id="GO:0000105">
    <property type="term" value="P:L-histidine biosynthetic process"/>
    <property type="evidence" value="ECO:0007669"/>
    <property type="project" value="UniProtKB-UniRule"/>
</dbReference>
<feature type="binding site" evidence="14 17">
    <location>
        <position position="422"/>
    </location>
    <ligand>
        <name>substrate</name>
    </ligand>
</feature>
<dbReference type="SUPFAM" id="SSF53720">
    <property type="entry name" value="ALDH-like"/>
    <property type="match status" value="1"/>
</dbReference>
<evidence type="ECO:0000256" key="13">
    <source>
        <dbReference type="ARBA" id="ARBA00049489"/>
    </source>
</evidence>
<dbReference type="CDD" id="cd06572">
    <property type="entry name" value="Histidinol_dh"/>
    <property type="match status" value="1"/>
</dbReference>
<evidence type="ECO:0000256" key="2">
    <source>
        <dbReference type="ARBA" id="ARBA00004940"/>
    </source>
</evidence>
<dbReference type="HAMAP" id="MF_01024">
    <property type="entry name" value="HisD"/>
    <property type="match status" value="1"/>
</dbReference>
<dbReference type="GO" id="GO:0005829">
    <property type="term" value="C:cytosol"/>
    <property type="evidence" value="ECO:0007669"/>
    <property type="project" value="TreeGrafter"/>
</dbReference>
<evidence type="ECO:0000256" key="16">
    <source>
        <dbReference type="PIRSR" id="PIRSR000099-1"/>
    </source>
</evidence>
<keyword evidence="8 14" id="KW-0479">Metal-binding</keyword>
<dbReference type="FunFam" id="3.40.50.1980:FF:000002">
    <property type="entry name" value="Histidinol dehydrogenase, chloroplastic"/>
    <property type="match status" value="1"/>
</dbReference>
<dbReference type="GO" id="GO:0004399">
    <property type="term" value="F:histidinol dehydrogenase activity"/>
    <property type="evidence" value="ECO:0007669"/>
    <property type="project" value="UniProtKB-UniRule"/>
</dbReference>
<name>A0A451CWD3_9GAMM</name>
<keyword evidence="12 14" id="KW-0368">Histidine biosynthesis</keyword>
<feature type="binding site" evidence="14 17">
    <location>
        <position position="330"/>
    </location>
    <ligand>
        <name>substrate</name>
    </ligand>
</feature>
<evidence type="ECO:0000313" key="21">
    <source>
        <dbReference type="Proteomes" id="UP000294466"/>
    </source>
</evidence>
<dbReference type="FunFam" id="3.40.50.1980:FF:000001">
    <property type="entry name" value="Histidinol dehydrogenase"/>
    <property type="match status" value="1"/>
</dbReference>
<keyword evidence="9 14" id="KW-0862">Zinc</keyword>
<evidence type="ECO:0000256" key="4">
    <source>
        <dbReference type="ARBA" id="ARBA00011738"/>
    </source>
</evidence>
<comment type="subunit">
    <text evidence="4 14">Homodimer.</text>
</comment>
<evidence type="ECO:0000256" key="12">
    <source>
        <dbReference type="ARBA" id="ARBA00023102"/>
    </source>
</evidence>
<dbReference type="EMBL" id="LR217692">
    <property type="protein sequence ID" value="VFP77641.1"/>
    <property type="molecule type" value="Genomic_DNA"/>
</dbReference>
<feature type="binding site" evidence="14 17">
    <location>
        <position position="265"/>
    </location>
    <ligand>
        <name>substrate</name>
    </ligand>
</feature>
<dbReference type="InterPro" id="IPR016161">
    <property type="entry name" value="Ald_DH/histidinol_DH"/>
</dbReference>
<feature type="binding site" evidence="14 18">
    <location>
        <position position="265"/>
    </location>
    <ligand>
        <name>Zn(2+)</name>
        <dbReference type="ChEBI" id="CHEBI:29105"/>
    </ligand>
</feature>
<feature type="active site" description="Proton acceptor" evidence="14 16">
    <location>
        <position position="329"/>
    </location>
</feature>
<protein>
    <recommendedName>
        <fullName evidence="6 14">Histidinol dehydrogenase</fullName>
        <shortName evidence="14 15">HDH</shortName>
        <ecNumber evidence="5 14">1.1.1.23</ecNumber>
    </recommendedName>
</protein>
<evidence type="ECO:0000256" key="14">
    <source>
        <dbReference type="HAMAP-Rule" id="MF_01024"/>
    </source>
</evidence>